<name>A0A2Z7B4A7_9LAMI</name>
<organism evidence="1 2">
    <name type="scientific">Dorcoceras hygrometricum</name>
    <dbReference type="NCBI Taxonomy" id="472368"/>
    <lineage>
        <taxon>Eukaryota</taxon>
        <taxon>Viridiplantae</taxon>
        <taxon>Streptophyta</taxon>
        <taxon>Embryophyta</taxon>
        <taxon>Tracheophyta</taxon>
        <taxon>Spermatophyta</taxon>
        <taxon>Magnoliopsida</taxon>
        <taxon>eudicotyledons</taxon>
        <taxon>Gunneridae</taxon>
        <taxon>Pentapetalae</taxon>
        <taxon>asterids</taxon>
        <taxon>lamiids</taxon>
        <taxon>Lamiales</taxon>
        <taxon>Gesneriaceae</taxon>
        <taxon>Didymocarpoideae</taxon>
        <taxon>Trichosporeae</taxon>
        <taxon>Loxocarpinae</taxon>
        <taxon>Dorcoceras</taxon>
    </lineage>
</organism>
<dbReference type="EMBL" id="KV010026">
    <property type="protein sequence ID" value="KZV28703.1"/>
    <property type="molecule type" value="Genomic_DNA"/>
</dbReference>
<evidence type="ECO:0000313" key="1">
    <source>
        <dbReference type="EMBL" id="KZV28703.1"/>
    </source>
</evidence>
<gene>
    <name evidence="1" type="ORF">F511_31605</name>
</gene>
<keyword evidence="2" id="KW-1185">Reference proteome</keyword>
<protein>
    <submittedName>
        <fullName evidence="1">Uncharacterized protein</fullName>
    </submittedName>
</protein>
<evidence type="ECO:0000313" key="2">
    <source>
        <dbReference type="Proteomes" id="UP000250235"/>
    </source>
</evidence>
<sequence length="216" mass="23692">MFSNKLFNSCSLSCCLFFVTTLRATAVSFLRLVVAPLQFTSHPVFLFIAMTGCPDVDLEVLATAGCPVVGHEMLATGFPNDCCEEQKPDVDVKRDLESAMMTSAVMSSQSAVVKRSARAGSVLMKSAVTSAISREIQCNQQLVLEVSDSKTMSFGLIDTTAFCLRAKIQHMLFALITSSRKIPVAKYTSRNMMHPVTGYSVMHIQSQEIQTQEKQT</sequence>
<dbReference type="AlphaFoldDB" id="A0A2Z7B4A7"/>
<dbReference type="Proteomes" id="UP000250235">
    <property type="component" value="Unassembled WGS sequence"/>
</dbReference>
<accession>A0A2Z7B4A7</accession>
<proteinExistence type="predicted"/>
<reference evidence="1 2" key="1">
    <citation type="journal article" date="2015" name="Proc. Natl. Acad. Sci. U.S.A.">
        <title>The resurrection genome of Boea hygrometrica: A blueprint for survival of dehydration.</title>
        <authorList>
            <person name="Xiao L."/>
            <person name="Yang G."/>
            <person name="Zhang L."/>
            <person name="Yang X."/>
            <person name="Zhao S."/>
            <person name="Ji Z."/>
            <person name="Zhou Q."/>
            <person name="Hu M."/>
            <person name="Wang Y."/>
            <person name="Chen M."/>
            <person name="Xu Y."/>
            <person name="Jin H."/>
            <person name="Xiao X."/>
            <person name="Hu G."/>
            <person name="Bao F."/>
            <person name="Hu Y."/>
            <person name="Wan P."/>
            <person name="Li L."/>
            <person name="Deng X."/>
            <person name="Kuang T."/>
            <person name="Xiang C."/>
            <person name="Zhu J.K."/>
            <person name="Oliver M.J."/>
            <person name="He Y."/>
        </authorList>
    </citation>
    <scope>NUCLEOTIDE SEQUENCE [LARGE SCALE GENOMIC DNA]</scope>
    <source>
        <strain evidence="2">cv. XS01</strain>
    </source>
</reference>